<feature type="transmembrane region" description="Helical" evidence="1">
    <location>
        <begin position="34"/>
        <end position="60"/>
    </location>
</feature>
<dbReference type="Pfam" id="PF11014">
    <property type="entry name" value="DUF2852"/>
    <property type="match status" value="1"/>
</dbReference>
<reference evidence="2 3" key="1">
    <citation type="journal article" date="2017" name="Nat. Commun.">
        <title>In situ click chemistry generation of cyclooxygenase-2 inhibitors.</title>
        <authorList>
            <person name="Bhardwaj A."/>
            <person name="Kaur J."/>
            <person name="Wuest M."/>
            <person name="Wuest F."/>
        </authorList>
    </citation>
    <scope>NUCLEOTIDE SEQUENCE [LARGE SCALE GENOMIC DNA]</scope>
    <source>
        <strain evidence="2">S2_012_000_R3_94</strain>
    </source>
</reference>
<dbReference type="AlphaFoldDB" id="A0A533IDG3"/>
<accession>A0A533IDG3</accession>
<gene>
    <name evidence="2" type="ORF">DI616_04905</name>
</gene>
<dbReference type="InterPro" id="IPR021273">
    <property type="entry name" value="DUF2852"/>
</dbReference>
<evidence type="ECO:0000313" key="3">
    <source>
        <dbReference type="Proteomes" id="UP000315344"/>
    </source>
</evidence>
<sequence>MDYGATSTYRPGLASRLQGGLIQARDWLDARGRIAWIAAMIAGFVFVWPVGLAILLYMIGSNRMFTCSNRRKSARRNVSTPTGNSAFDAYRDETLKRLEQEHREFMDYMVRLREARDKAEFDQFLNERREADDRPVTL</sequence>
<evidence type="ECO:0000256" key="1">
    <source>
        <dbReference type="SAM" id="Phobius"/>
    </source>
</evidence>
<name>A0A533IDG3_PARDE</name>
<keyword evidence="1" id="KW-0812">Transmembrane</keyword>
<organism evidence="2 3">
    <name type="scientific">Paracoccus denitrificans</name>
    <dbReference type="NCBI Taxonomy" id="266"/>
    <lineage>
        <taxon>Bacteria</taxon>
        <taxon>Pseudomonadati</taxon>
        <taxon>Pseudomonadota</taxon>
        <taxon>Alphaproteobacteria</taxon>
        <taxon>Rhodobacterales</taxon>
        <taxon>Paracoccaceae</taxon>
        <taxon>Paracoccus</taxon>
    </lineage>
</organism>
<dbReference type="Proteomes" id="UP000315344">
    <property type="component" value="Unassembled WGS sequence"/>
</dbReference>
<keyword evidence="1" id="KW-1133">Transmembrane helix</keyword>
<comment type="caution">
    <text evidence="2">The sequence shown here is derived from an EMBL/GenBank/DDBJ whole genome shotgun (WGS) entry which is preliminary data.</text>
</comment>
<evidence type="ECO:0000313" key="2">
    <source>
        <dbReference type="EMBL" id="TKW67658.1"/>
    </source>
</evidence>
<keyword evidence="1" id="KW-0472">Membrane</keyword>
<proteinExistence type="predicted"/>
<protein>
    <submittedName>
        <fullName evidence="2">DUF2852 domain-containing protein</fullName>
    </submittedName>
</protein>
<dbReference type="EMBL" id="VAFL01000003">
    <property type="protein sequence ID" value="TKW67658.1"/>
    <property type="molecule type" value="Genomic_DNA"/>
</dbReference>